<dbReference type="RefSeq" id="WP_088757214.1">
    <property type="nucleotide sequence ID" value="NZ_NJGV01000028.1"/>
</dbReference>
<accession>A0A225SNC2</accession>
<proteinExistence type="predicted"/>
<dbReference type="AlphaFoldDB" id="A0A225SNC2"/>
<organism evidence="1 2">
    <name type="scientific">Herbaspirillum aquaticum</name>
    <dbReference type="NCBI Taxonomy" id="568783"/>
    <lineage>
        <taxon>Bacteria</taxon>
        <taxon>Pseudomonadati</taxon>
        <taxon>Pseudomonadota</taxon>
        <taxon>Betaproteobacteria</taxon>
        <taxon>Burkholderiales</taxon>
        <taxon>Oxalobacteraceae</taxon>
        <taxon>Herbaspirillum</taxon>
    </lineage>
</organism>
<keyword evidence="2" id="KW-1185">Reference proteome</keyword>
<comment type="caution">
    <text evidence="1">The sequence shown here is derived from an EMBL/GenBank/DDBJ whole genome shotgun (WGS) entry which is preliminary data.</text>
</comment>
<evidence type="ECO:0000313" key="1">
    <source>
        <dbReference type="EMBL" id="OWY32210.1"/>
    </source>
</evidence>
<gene>
    <name evidence="1" type="ORF">CEJ45_22150</name>
</gene>
<name>A0A225SNC2_9BURK</name>
<sequence length="133" mass="14290">MSDLYHYWSGDLSASASGDLLGVDGTELGQQRVLRRLLTNPSAPGQNGAPDLPGDYLFHLDYGAGLPRQVGEVVDVSKIRALIRGQILRESAVARSPAPQIDVVPITGGVSVSIRYNDAQTKKPVYLAFDVNK</sequence>
<dbReference type="Proteomes" id="UP000214747">
    <property type="component" value="Unassembled WGS sequence"/>
</dbReference>
<evidence type="ECO:0000313" key="2">
    <source>
        <dbReference type="Proteomes" id="UP000214747"/>
    </source>
</evidence>
<reference evidence="1 2" key="1">
    <citation type="journal article" date="2010" name="Int. J. Syst. Evol. Microbiol.">
        <title>Reclassification of Herbaspirillum putei as a later heterotypic synonym of Herbaspirillum huttiense, with the description of H. huttiense subsp. huttiense subsp. nov. and H. huttiense subsp. putei subsp. nov., comb. nov., and description of Herbaspirillum aquaticum sp. nov.</title>
        <authorList>
            <person name="Dobritsa A.P."/>
            <person name="Reddy M.C."/>
            <person name="Samadpour M."/>
        </authorList>
    </citation>
    <scope>NUCLEOTIDE SEQUENCE [LARGE SCALE GENOMIC DNA]</scope>
    <source>
        <strain evidence="1 2">IEH 4430</strain>
    </source>
</reference>
<protein>
    <submittedName>
        <fullName evidence="1">Phage tail protein</fullName>
    </submittedName>
</protein>
<dbReference type="EMBL" id="NJGV01000028">
    <property type="protein sequence ID" value="OWY32210.1"/>
    <property type="molecule type" value="Genomic_DNA"/>
</dbReference>